<dbReference type="GO" id="GO:0006396">
    <property type="term" value="P:RNA processing"/>
    <property type="evidence" value="ECO:0007669"/>
    <property type="project" value="InterPro"/>
</dbReference>
<name>A0A1F5WPK1_9BACT</name>
<evidence type="ECO:0000256" key="1">
    <source>
        <dbReference type="ARBA" id="ARBA00022603"/>
    </source>
</evidence>
<evidence type="ECO:0000313" key="5">
    <source>
        <dbReference type="Proteomes" id="UP000177723"/>
    </source>
</evidence>
<dbReference type="Pfam" id="PF00588">
    <property type="entry name" value="SpoU_methylase"/>
    <property type="match status" value="1"/>
</dbReference>
<dbReference type="GO" id="GO:0008173">
    <property type="term" value="F:RNA methyltransferase activity"/>
    <property type="evidence" value="ECO:0007669"/>
    <property type="project" value="InterPro"/>
</dbReference>
<protein>
    <recommendedName>
        <fullName evidence="3">tRNA/rRNA methyltransferase SpoU type domain-containing protein</fullName>
    </recommendedName>
</protein>
<dbReference type="PANTHER" id="PTHR43191:SF7">
    <property type="entry name" value="OBP33PEP LIKE PROTEIN"/>
    <property type="match status" value="1"/>
</dbReference>
<keyword evidence="2" id="KW-0808">Transferase</keyword>
<evidence type="ECO:0000259" key="3">
    <source>
        <dbReference type="Pfam" id="PF00588"/>
    </source>
</evidence>
<dbReference type="InterPro" id="IPR029026">
    <property type="entry name" value="tRNA_m1G_MTases_N"/>
</dbReference>
<dbReference type="InterPro" id="IPR029028">
    <property type="entry name" value="Alpha/beta_knot_MTases"/>
</dbReference>
<dbReference type="SUPFAM" id="SSF75217">
    <property type="entry name" value="alpha/beta knot"/>
    <property type="match status" value="1"/>
</dbReference>
<evidence type="ECO:0000256" key="2">
    <source>
        <dbReference type="ARBA" id="ARBA00022679"/>
    </source>
</evidence>
<evidence type="ECO:0000313" key="4">
    <source>
        <dbReference type="EMBL" id="OGF77550.1"/>
    </source>
</evidence>
<accession>A0A1F5WPK1</accession>
<dbReference type="AlphaFoldDB" id="A0A1F5WPK1"/>
<dbReference type="GO" id="GO:0032259">
    <property type="term" value="P:methylation"/>
    <property type="evidence" value="ECO:0007669"/>
    <property type="project" value="UniProtKB-KW"/>
</dbReference>
<dbReference type="GO" id="GO:0003723">
    <property type="term" value="F:RNA binding"/>
    <property type="evidence" value="ECO:0007669"/>
    <property type="project" value="InterPro"/>
</dbReference>
<dbReference type="InterPro" id="IPR001537">
    <property type="entry name" value="SpoU_MeTrfase"/>
</dbReference>
<dbReference type="Proteomes" id="UP000177723">
    <property type="component" value="Unassembled WGS sequence"/>
</dbReference>
<keyword evidence="1" id="KW-0489">Methyltransferase</keyword>
<proteinExistence type="predicted"/>
<dbReference type="EMBL" id="MFHT01000017">
    <property type="protein sequence ID" value="OGF77550.1"/>
    <property type="molecule type" value="Genomic_DNA"/>
</dbReference>
<feature type="domain" description="tRNA/rRNA methyltransferase SpoU type" evidence="3">
    <location>
        <begin position="27"/>
        <end position="164"/>
    </location>
</feature>
<reference evidence="4 5" key="1">
    <citation type="journal article" date="2016" name="Nat. Commun.">
        <title>Thousands of microbial genomes shed light on interconnected biogeochemical processes in an aquifer system.</title>
        <authorList>
            <person name="Anantharaman K."/>
            <person name="Brown C.T."/>
            <person name="Hug L.A."/>
            <person name="Sharon I."/>
            <person name="Castelle C.J."/>
            <person name="Probst A.J."/>
            <person name="Thomas B.C."/>
            <person name="Singh A."/>
            <person name="Wilkins M.J."/>
            <person name="Karaoz U."/>
            <person name="Brodie E.L."/>
            <person name="Williams K.H."/>
            <person name="Hubbard S.S."/>
            <person name="Banfield J.F."/>
        </authorList>
    </citation>
    <scope>NUCLEOTIDE SEQUENCE [LARGE SCALE GENOMIC DNA]</scope>
</reference>
<organism evidence="4 5">
    <name type="scientific">Candidatus Giovannonibacteria bacterium RIFCSPHIGHO2_12_FULL_43_15</name>
    <dbReference type="NCBI Taxonomy" id="1798341"/>
    <lineage>
        <taxon>Bacteria</taxon>
        <taxon>Candidatus Giovannoniibacteriota</taxon>
    </lineage>
</organism>
<comment type="caution">
    <text evidence="4">The sequence shown here is derived from an EMBL/GenBank/DDBJ whole genome shotgun (WGS) entry which is preliminary data.</text>
</comment>
<dbReference type="PANTHER" id="PTHR43191">
    <property type="entry name" value="RRNA METHYLTRANSFERASE 3"/>
    <property type="match status" value="1"/>
</dbReference>
<dbReference type="InterPro" id="IPR051259">
    <property type="entry name" value="rRNA_Methyltransferase"/>
</dbReference>
<dbReference type="Gene3D" id="3.40.1280.10">
    <property type="match status" value="1"/>
</dbReference>
<gene>
    <name evidence="4" type="ORF">A3F23_01070</name>
</gene>
<sequence length="172" mass="19120">MRPGKYASRGQSILTSSHHLKKQNCKIYLILHNIRSVYNVGAIFRTADAAGVSKIYLTGYTPDPAQKTALGAQKFVLRERKRDIGELIKNLWTSDVQIVALEQAKNAIDYRKFKPIFPIALILGNEVRGLSPALLKKCNKIIQIPIYGKKESLNVSVAAGIALFELIRTLGD</sequence>